<dbReference type="InterPro" id="IPR020846">
    <property type="entry name" value="MFS_dom"/>
</dbReference>
<dbReference type="AlphaFoldDB" id="A0ABC8QPF1"/>
<feature type="domain" description="Major facilitator superfamily (MFS) profile" evidence="8">
    <location>
        <begin position="6"/>
        <end position="428"/>
    </location>
</feature>
<feature type="transmembrane region" description="Helical" evidence="7">
    <location>
        <begin position="104"/>
        <end position="130"/>
    </location>
</feature>
<sequence length="442" mass="47614">MEKLAGLSHLFVTVFLSNFAVLMVNPAITDVTMAALCPGKDQCSLAIYLSGLQQAIIGMGTLVMIPLIGKLSDVYGRKALLTLPMTLSILPLVILAYSRSTTYFYVYYVFRTLTAMTSEGSVQCLALAYVADNISEGKRVSAIGVLTGVGTAAIVCGTLATRFLSTAQTFQVAAFVAMAAVVYMRLFLKDTNRINDALVQPMLKSGSDVTKSDEESSKKIQVFKRISSMGELICLLSSSGTFSRAAFVAFFNSLAEGGLHASLLYFFKAQFHFNKDQFADLMLIVNIGGTFSQLLLMPTFAPIIGEEKLLSIGLFAGFLNMLLNSIAWSVWVPYAVAGFYVFTSVATPSLRSIVSKQVGPMEQGMAQGCISGVSSFANIISPLIYSPLAALFLSDRAPFHFPGFSVMCIGLAWMMAFIASTMIKAAPHSSRGKISIKDYTVA</sequence>
<evidence type="ECO:0000313" key="9">
    <source>
        <dbReference type="EMBL" id="CAK9134570.1"/>
    </source>
</evidence>
<evidence type="ECO:0000256" key="4">
    <source>
        <dbReference type="ARBA" id="ARBA00022989"/>
    </source>
</evidence>
<evidence type="ECO:0000256" key="3">
    <source>
        <dbReference type="ARBA" id="ARBA00022692"/>
    </source>
</evidence>
<evidence type="ECO:0000313" key="10">
    <source>
        <dbReference type="Proteomes" id="UP001642360"/>
    </source>
</evidence>
<keyword evidence="10" id="KW-1185">Reference proteome</keyword>
<dbReference type="EMBL" id="CAUOFW020000481">
    <property type="protein sequence ID" value="CAK9134570.1"/>
    <property type="molecule type" value="Genomic_DNA"/>
</dbReference>
<feature type="transmembrane region" description="Helical" evidence="7">
    <location>
        <begin position="44"/>
        <end position="68"/>
    </location>
</feature>
<keyword evidence="3 7" id="KW-0812">Transmembrane</keyword>
<dbReference type="SUPFAM" id="SSF103473">
    <property type="entry name" value="MFS general substrate transporter"/>
    <property type="match status" value="1"/>
</dbReference>
<feature type="transmembrane region" description="Helical" evidence="7">
    <location>
        <begin position="309"/>
        <end position="328"/>
    </location>
</feature>
<comment type="similarity">
    <text evidence="6">Belongs to the major facilitator superfamily. Phosphate:H(+) symporter (TC 2.A.1.9) family.</text>
</comment>
<reference evidence="9 10" key="1">
    <citation type="submission" date="2024-02" db="EMBL/GenBank/DDBJ databases">
        <authorList>
            <person name="Vignale AGUSTIN F."/>
            <person name="Sosa J E."/>
            <person name="Modenutti C."/>
        </authorList>
    </citation>
    <scope>NUCLEOTIDE SEQUENCE [LARGE SCALE GENOMIC DNA]</scope>
</reference>
<dbReference type="PANTHER" id="PTHR23504">
    <property type="entry name" value="MAJOR FACILITATOR SUPERFAMILY DOMAIN-CONTAINING PROTEIN 10"/>
    <property type="match status" value="1"/>
</dbReference>
<gene>
    <name evidence="9" type="ORF">ILEXP_LOCUS1502</name>
</gene>
<proteinExistence type="inferred from homology"/>
<evidence type="ECO:0000256" key="7">
    <source>
        <dbReference type="SAM" id="Phobius"/>
    </source>
</evidence>
<dbReference type="GO" id="GO:0016020">
    <property type="term" value="C:membrane"/>
    <property type="evidence" value="ECO:0007669"/>
    <property type="project" value="UniProtKB-SubCell"/>
</dbReference>
<feature type="transmembrane region" description="Helical" evidence="7">
    <location>
        <begin position="245"/>
        <end position="266"/>
    </location>
</feature>
<dbReference type="PROSITE" id="PS50850">
    <property type="entry name" value="MFS"/>
    <property type="match status" value="1"/>
</dbReference>
<keyword evidence="4 7" id="KW-1133">Transmembrane helix</keyword>
<feature type="transmembrane region" description="Helical" evidence="7">
    <location>
        <begin position="278"/>
        <end position="297"/>
    </location>
</feature>
<evidence type="ECO:0000256" key="6">
    <source>
        <dbReference type="ARBA" id="ARBA00044504"/>
    </source>
</evidence>
<dbReference type="InterPro" id="IPR011701">
    <property type="entry name" value="MFS"/>
</dbReference>
<protein>
    <recommendedName>
        <fullName evidence="8">Major facilitator superfamily (MFS) profile domain-containing protein</fullName>
    </recommendedName>
</protein>
<comment type="subcellular location">
    <subcellularLocation>
        <location evidence="1">Membrane</location>
        <topology evidence="1">Multi-pass membrane protein</topology>
    </subcellularLocation>
</comment>
<keyword evidence="5 7" id="KW-0472">Membrane</keyword>
<dbReference type="InterPro" id="IPR036259">
    <property type="entry name" value="MFS_trans_sf"/>
</dbReference>
<dbReference type="Proteomes" id="UP001642360">
    <property type="component" value="Unassembled WGS sequence"/>
</dbReference>
<feature type="transmembrane region" description="Helical" evidence="7">
    <location>
        <begin position="142"/>
        <end position="164"/>
    </location>
</feature>
<organism evidence="9 10">
    <name type="scientific">Ilex paraguariensis</name>
    <name type="common">yerba mate</name>
    <dbReference type="NCBI Taxonomy" id="185542"/>
    <lineage>
        <taxon>Eukaryota</taxon>
        <taxon>Viridiplantae</taxon>
        <taxon>Streptophyta</taxon>
        <taxon>Embryophyta</taxon>
        <taxon>Tracheophyta</taxon>
        <taxon>Spermatophyta</taxon>
        <taxon>Magnoliopsida</taxon>
        <taxon>eudicotyledons</taxon>
        <taxon>Gunneridae</taxon>
        <taxon>Pentapetalae</taxon>
        <taxon>asterids</taxon>
        <taxon>campanulids</taxon>
        <taxon>Aquifoliales</taxon>
        <taxon>Aquifoliaceae</taxon>
        <taxon>Ilex</taxon>
    </lineage>
</organism>
<evidence type="ECO:0000256" key="1">
    <source>
        <dbReference type="ARBA" id="ARBA00004141"/>
    </source>
</evidence>
<name>A0ABC8QPF1_9AQUA</name>
<evidence type="ECO:0000259" key="8">
    <source>
        <dbReference type="PROSITE" id="PS50850"/>
    </source>
</evidence>
<feature type="transmembrane region" description="Helical" evidence="7">
    <location>
        <begin position="399"/>
        <end position="423"/>
    </location>
</feature>
<evidence type="ECO:0000256" key="2">
    <source>
        <dbReference type="ARBA" id="ARBA00022448"/>
    </source>
</evidence>
<dbReference type="Pfam" id="PF07690">
    <property type="entry name" value="MFS_1"/>
    <property type="match status" value="1"/>
</dbReference>
<dbReference type="Gene3D" id="1.20.1250.20">
    <property type="entry name" value="MFS general substrate transporter like domains"/>
    <property type="match status" value="1"/>
</dbReference>
<evidence type="ECO:0000256" key="5">
    <source>
        <dbReference type="ARBA" id="ARBA00023136"/>
    </source>
</evidence>
<feature type="transmembrane region" description="Helical" evidence="7">
    <location>
        <begin position="170"/>
        <end position="188"/>
    </location>
</feature>
<keyword evidence="2" id="KW-0813">Transport</keyword>
<feature type="transmembrane region" description="Helical" evidence="7">
    <location>
        <begin position="375"/>
        <end position="393"/>
    </location>
</feature>
<dbReference type="CDD" id="cd17330">
    <property type="entry name" value="MFS_SLC46_TetA_like"/>
    <property type="match status" value="1"/>
</dbReference>
<comment type="caution">
    <text evidence="9">The sequence shown here is derived from an EMBL/GenBank/DDBJ whole genome shotgun (WGS) entry which is preliminary data.</text>
</comment>
<feature type="transmembrane region" description="Helical" evidence="7">
    <location>
        <begin position="80"/>
        <end position="98"/>
    </location>
</feature>
<dbReference type="PANTHER" id="PTHR23504:SF95">
    <property type="entry name" value="MAJOR FACILITATOR SUPERFAMILY PROTEIN"/>
    <property type="match status" value="1"/>
</dbReference>
<accession>A0ABC8QPF1</accession>